<dbReference type="Pfam" id="PF00245">
    <property type="entry name" value="Alk_phosphatase"/>
    <property type="match status" value="1"/>
</dbReference>
<dbReference type="PANTHER" id="PTHR11596">
    <property type="entry name" value="ALKALINE PHOSPHATASE"/>
    <property type="match status" value="1"/>
</dbReference>
<comment type="similarity">
    <text evidence="1 9">Belongs to the alkaline phosphatase family.</text>
</comment>
<dbReference type="GO" id="GO:0004035">
    <property type="term" value="F:alkaline phosphatase activity"/>
    <property type="evidence" value="ECO:0007669"/>
    <property type="project" value="TreeGrafter"/>
</dbReference>
<feature type="chain" id="PRO_5030062024" evidence="10">
    <location>
        <begin position="32"/>
        <end position="632"/>
    </location>
</feature>
<feature type="binding site" evidence="8">
    <location>
        <position position="179"/>
    </location>
    <ligand>
        <name>Mg(2+)</name>
        <dbReference type="ChEBI" id="CHEBI:18420"/>
    </ligand>
</feature>
<evidence type="ECO:0000256" key="2">
    <source>
        <dbReference type="ARBA" id="ARBA00022553"/>
    </source>
</evidence>
<evidence type="ECO:0000256" key="1">
    <source>
        <dbReference type="ARBA" id="ARBA00005984"/>
    </source>
</evidence>
<dbReference type="PRINTS" id="PR00113">
    <property type="entry name" value="ALKPHPHTASE"/>
</dbReference>
<proteinExistence type="inferred from homology"/>
<dbReference type="RefSeq" id="WP_181424649.1">
    <property type="nucleotide sequence ID" value="NZ_QKLZ01000012.1"/>
</dbReference>
<dbReference type="PANTHER" id="PTHR11596:SF5">
    <property type="entry name" value="ALKALINE PHOSPHATASE"/>
    <property type="match status" value="1"/>
</dbReference>
<evidence type="ECO:0000313" key="12">
    <source>
        <dbReference type="Proteomes" id="UP000250222"/>
    </source>
</evidence>
<dbReference type="InterPro" id="IPR006311">
    <property type="entry name" value="TAT_signal"/>
</dbReference>
<gene>
    <name evidence="11" type="ORF">SAMN05216184_11232</name>
</gene>
<dbReference type="SUPFAM" id="SSF53649">
    <property type="entry name" value="Alkaline phosphatase-like"/>
    <property type="match status" value="1"/>
</dbReference>
<feature type="signal peptide" evidence="10">
    <location>
        <begin position="1"/>
        <end position="31"/>
    </location>
</feature>
<comment type="cofactor">
    <cofactor evidence="8">
        <name>Mg(2+)</name>
        <dbReference type="ChEBI" id="CHEBI:18420"/>
    </cofactor>
    <text evidence="8">Binds 1 Mg(2+) ion.</text>
</comment>
<dbReference type="InterPro" id="IPR017850">
    <property type="entry name" value="Alkaline_phosphatase_core_sf"/>
</dbReference>
<feature type="binding site" evidence="8">
    <location>
        <position position="335"/>
    </location>
    <ligand>
        <name>Zn(2+)</name>
        <dbReference type="ChEBI" id="CHEBI:29105"/>
        <label>2</label>
    </ligand>
</feature>
<keyword evidence="3 8" id="KW-0479">Metal-binding</keyword>
<feature type="binding site" evidence="8">
    <location>
        <position position="380"/>
    </location>
    <ligand>
        <name>Zn(2+)</name>
        <dbReference type="ChEBI" id="CHEBI:29105"/>
        <label>2</label>
    </ligand>
</feature>
<organism evidence="11 12">
    <name type="scientific">Georgenia satyanarayanai</name>
    <dbReference type="NCBI Taxonomy" id="860221"/>
    <lineage>
        <taxon>Bacteria</taxon>
        <taxon>Bacillati</taxon>
        <taxon>Actinomycetota</taxon>
        <taxon>Actinomycetes</taxon>
        <taxon>Micrococcales</taxon>
        <taxon>Bogoriellaceae</taxon>
        <taxon>Georgenia</taxon>
    </lineage>
</organism>
<dbReference type="Gene3D" id="3.40.720.10">
    <property type="entry name" value="Alkaline Phosphatase, subunit A"/>
    <property type="match status" value="1"/>
</dbReference>
<keyword evidence="2" id="KW-0597">Phosphoprotein</keyword>
<comment type="cofactor">
    <cofactor evidence="8">
        <name>Zn(2+)</name>
        <dbReference type="ChEBI" id="CHEBI:29105"/>
    </cofactor>
    <text evidence="8">Binds 2 Zn(2+) ions.</text>
</comment>
<dbReference type="CDD" id="cd16012">
    <property type="entry name" value="ALP"/>
    <property type="match status" value="1"/>
</dbReference>
<keyword evidence="10" id="KW-0732">Signal</keyword>
<dbReference type="Proteomes" id="UP000250222">
    <property type="component" value="Unassembled WGS sequence"/>
</dbReference>
<evidence type="ECO:0000256" key="3">
    <source>
        <dbReference type="ARBA" id="ARBA00022723"/>
    </source>
</evidence>
<dbReference type="InterPro" id="IPR018299">
    <property type="entry name" value="Alkaline_phosphatase_AS"/>
</dbReference>
<evidence type="ECO:0000256" key="10">
    <source>
        <dbReference type="SAM" id="SignalP"/>
    </source>
</evidence>
<keyword evidence="4" id="KW-0378">Hydrolase</keyword>
<sequence length="632" mass="66037">MDHRPCGLTRRGLIATGVVAALVGTAGAASAAPEDAPSIPENVIVFIGDGMGYNHVASTNLYETGQARYQVLSGPDGKIRTLPGEAVQVYEDWSLTNMATFQHGNSYDAEKAWTDFQYINGPVTDSAAAGTAMATGVKTTNGATGVDHEGNRVENLTERAISTGRAAGVVSSVPFSHATPASYVAHNADRNDYQGIAAEMVGSDVDVIMGAGHPEFTDSGERREEPSYTYISESDLARVQDGQAGFRYVEEKADFEALAAGEDVPERVFGLAQVASTLQQGRAADGEETAPYDTPLNDNVPSLVTMTAGALNVLEQDEDGLFLMVEGGAIDWTGHANDTARNIEETQDFNASVEAAVEWVESEDTDATWDNTLIIVTADHETGYLAGAGSDPGWTPMEGTAGELPDVDWYSGNHTNQLVPVFAKGVGVESLFARATSTDPVRGAYLDNTDLANVLLEDLWATQPSEGGIEVEAVIPEIGGGEGPGLPGALVLSVADGTVELGDLRHAGDRLRLDGELPTVSVTDSRAEAAGWSVSGQAAALVSADERTIRPGHLGWTPGLVEEQAGVTPGERVRTVMSGGEGLAAAQTLASADAEGRIGTAVLDADLELEVPVDTRDGAYAGSLTVTLFPVD</sequence>
<feature type="binding site" evidence="8">
    <location>
        <position position="326"/>
    </location>
    <ligand>
        <name>Mg(2+)</name>
        <dbReference type="ChEBI" id="CHEBI:18420"/>
    </ligand>
</feature>
<dbReference type="AlphaFoldDB" id="A0A2Y9C7D1"/>
<name>A0A2Y9C7D1_9MICO</name>
<evidence type="ECO:0000313" key="11">
    <source>
        <dbReference type="EMBL" id="SSA45173.1"/>
    </source>
</evidence>
<feature type="binding site" evidence="8">
    <location>
        <position position="331"/>
    </location>
    <ligand>
        <name>Zn(2+)</name>
        <dbReference type="ChEBI" id="CHEBI:29105"/>
        <label>2</label>
    </ligand>
</feature>
<evidence type="ECO:0000256" key="6">
    <source>
        <dbReference type="ARBA" id="ARBA00022842"/>
    </source>
</evidence>
<accession>A0A2Y9C7D1</accession>
<dbReference type="GO" id="GO:0046872">
    <property type="term" value="F:metal ion binding"/>
    <property type="evidence" value="ECO:0007669"/>
    <property type="project" value="UniProtKB-KW"/>
</dbReference>
<feature type="binding site" evidence="8">
    <location>
        <position position="177"/>
    </location>
    <ligand>
        <name>Mg(2+)</name>
        <dbReference type="ChEBI" id="CHEBI:18420"/>
    </ligand>
</feature>
<protein>
    <submittedName>
        <fullName evidence="11">Alkaline phosphatase</fullName>
    </submittedName>
</protein>
<evidence type="ECO:0000256" key="4">
    <source>
        <dbReference type="ARBA" id="ARBA00022801"/>
    </source>
</evidence>
<dbReference type="PROSITE" id="PS00123">
    <property type="entry name" value="ALKALINE_PHOSPHATASE"/>
    <property type="match status" value="1"/>
</dbReference>
<dbReference type="InterPro" id="IPR001952">
    <property type="entry name" value="Alkaline_phosphatase"/>
</dbReference>
<feature type="binding site" evidence="8">
    <location>
        <position position="49"/>
    </location>
    <ligand>
        <name>Zn(2+)</name>
        <dbReference type="ChEBI" id="CHEBI:29105"/>
        <label>2</label>
    </ligand>
</feature>
<dbReference type="EMBL" id="UETB01000012">
    <property type="protein sequence ID" value="SSA45173.1"/>
    <property type="molecule type" value="Genomic_DNA"/>
</dbReference>
<dbReference type="PROSITE" id="PS51318">
    <property type="entry name" value="TAT"/>
    <property type="match status" value="1"/>
</dbReference>
<keyword evidence="5 8" id="KW-0862">Zinc</keyword>
<feature type="binding site" evidence="8">
    <location>
        <position position="379"/>
    </location>
    <ligand>
        <name>Zn(2+)</name>
        <dbReference type="ChEBI" id="CHEBI:29105"/>
        <label>2</label>
    </ligand>
</feature>
<dbReference type="SMART" id="SM00098">
    <property type="entry name" value="alkPPc"/>
    <property type="match status" value="1"/>
</dbReference>
<evidence type="ECO:0000256" key="8">
    <source>
        <dbReference type="PIRSR" id="PIRSR601952-2"/>
    </source>
</evidence>
<evidence type="ECO:0000256" key="7">
    <source>
        <dbReference type="PIRSR" id="PIRSR601952-1"/>
    </source>
</evidence>
<keyword evidence="6 8" id="KW-0460">Magnesium</keyword>
<feature type="binding site" evidence="8">
    <location>
        <position position="49"/>
    </location>
    <ligand>
        <name>Mg(2+)</name>
        <dbReference type="ChEBI" id="CHEBI:18420"/>
    </ligand>
</feature>
<evidence type="ECO:0000256" key="5">
    <source>
        <dbReference type="ARBA" id="ARBA00022833"/>
    </source>
</evidence>
<feature type="active site" description="Phosphoserine intermediate" evidence="7">
    <location>
        <position position="126"/>
    </location>
</feature>
<evidence type="ECO:0000256" key="9">
    <source>
        <dbReference type="RuleBase" id="RU003946"/>
    </source>
</evidence>
<keyword evidence="12" id="KW-1185">Reference proteome</keyword>
<reference evidence="11 12" key="1">
    <citation type="submission" date="2016-10" db="EMBL/GenBank/DDBJ databases">
        <authorList>
            <person name="Cai Z."/>
        </authorList>
    </citation>
    <scope>NUCLEOTIDE SEQUENCE [LARGE SCALE GENOMIC DNA]</scope>
    <source>
        <strain evidence="11 12">CGMCC 1.10826</strain>
    </source>
</reference>